<dbReference type="PRINTS" id="PR00368">
    <property type="entry name" value="FADPNR"/>
</dbReference>
<dbReference type="Pfam" id="PF07992">
    <property type="entry name" value="Pyr_redox_2"/>
    <property type="match status" value="1"/>
</dbReference>
<comment type="similarity">
    <text evidence="1">Belongs to the class-II pyridine nucleotide-disulfide oxidoreductase family.</text>
</comment>
<reference evidence="5" key="1">
    <citation type="submission" date="2022-10" db="EMBL/GenBank/DDBJ databases">
        <title>Culturing micro-colonial fungi from biological soil crusts in the Mojave desert and describing Neophaeococcomyces mojavensis, and introducing the new genera and species Taxawa tesnikishii.</title>
        <authorList>
            <person name="Kurbessoian T."/>
            <person name="Stajich J.E."/>
        </authorList>
    </citation>
    <scope>NUCLEOTIDE SEQUENCE</scope>
    <source>
        <strain evidence="5">TK_35</strain>
    </source>
</reference>
<evidence type="ECO:0000313" key="5">
    <source>
        <dbReference type="EMBL" id="KAJ9627415.1"/>
    </source>
</evidence>
<gene>
    <name evidence="5" type="ORF">H2204_009642</name>
</gene>
<proteinExistence type="inferred from homology"/>
<dbReference type="Gene3D" id="3.50.50.60">
    <property type="entry name" value="FAD/NAD(P)-binding domain"/>
    <property type="match status" value="2"/>
</dbReference>
<evidence type="ECO:0000256" key="3">
    <source>
        <dbReference type="ARBA" id="ARBA00023002"/>
    </source>
</evidence>
<dbReference type="GO" id="GO:0097237">
    <property type="term" value="P:cellular response to toxic substance"/>
    <property type="evidence" value="ECO:0007669"/>
    <property type="project" value="UniProtKB-ARBA"/>
</dbReference>
<evidence type="ECO:0000256" key="2">
    <source>
        <dbReference type="ARBA" id="ARBA00022630"/>
    </source>
</evidence>
<dbReference type="GO" id="GO:0016491">
    <property type="term" value="F:oxidoreductase activity"/>
    <property type="evidence" value="ECO:0007669"/>
    <property type="project" value="UniProtKB-KW"/>
</dbReference>
<evidence type="ECO:0000259" key="4">
    <source>
        <dbReference type="Pfam" id="PF07992"/>
    </source>
</evidence>
<keyword evidence="2" id="KW-0285">Flavoprotein</keyword>
<dbReference type="AlphaFoldDB" id="A0AA39CVL9"/>
<evidence type="ECO:0000256" key="1">
    <source>
        <dbReference type="ARBA" id="ARBA00009333"/>
    </source>
</evidence>
<dbReference type="InterPro" id="IPR050097">
    <property type="entry name" value="Ferredoxin-NADP_redctase_2"/>
</dbReference>
<keyword evidence="3" id="KW-0560">Oxidoreductase</keyword>
<dbReference type="SUPFAM" id="SSF51905">
    <property type="entry name" value="FAD/NAD(P)-binding domain"/>
    <property type="match status" value="1"/>
</dbReference>
<organism evidence="5">
    <name type="scientific">Knufia peltigerae</name>
    <dbReference type="NCBI Taxonomy" id="1002370"/>
    <lineage>
        <taxon>Eukaryota</taxon>
        <taxon>Fungi</taxon>
        <taxon>Dikarya</taxon>
        <taxon>Ascomycota</taxon>
        <taxon>Pezizomycotina</taxon>
        <taxon>Eurotiomycetes</taxon>
        <taxon>Chaetothyriomycetidae</taxon>
        <taxon>Chaetothyriales</taxon>
        <taxon>Trichomeriaceae</taxon>
        <taxon>Knufia</taxon>
    </lineage>
</organism>
<comment type="caution">
    <text evidence="5">The sequence shown here is derived from an EMBL/GenBank/DDBJ whole genome shotgun (WGS) entry which is preliminary data.</text>
</comment>
<dbReference type="EMBL" id="JAPDRN010000077">
    <property type="protein sequence ID" value="KAJ9627415.1"/>
    <property type="molecule type" value="Genomic_DNA"/>
</dbReference>
<dbReference type="InterPro" id="IPR036188">
    <property type="entry name" value="FAD/NAD-bd_sf"/>
</dbReference>
<dbReference type="PRINTS" id="PR00469">
    <property type="entry name" value="PNDRDTASEII"/>
</dbReference>
<feature type="domain" description="FAD/NAD(P)-binding" evidence="4">
    <location>
        <begin position="54"/>
        <end position="329"/>
    </location>
</feature>
<protein>
    <recommendedName>
        <fullName evidence="4">FAD/NAD(P)-binding domain-containing protein</fullName>
    </recommendedName>
</protein>
<accession>A0AA39CVL9</accession>
<name>A0AA39CVL9_9EURO</name>
<sequence>MPRSHAHVCVARASLRFLTALRDEVGGSWSSAAVCPGTPLASLPSSNEPPLPSYDAVVIGGSFAGMSAALQLARARRCVLVIDAGHPRNNPATVSHGFLGQDGSATPALLQTSRQQLLRYPGLHWFNGTARRAWGRIDDFSMLLDGGASVRARRLVLAHGVVDRLPAVSGLAERWGKTVLHCPYCHGYELPDRPLGVLAQHNAEAEAQTEAVLLCDWGSVVLFRNGTLPPAPDARLHGRGIRVVGDLIERITGEADVELAGGRTVSLAALFIVTQTQLSTPLAAQLGCDLQSEGCITTDSSKQTTIPGVFACGDCARMAGNISLAVGEGALAGRRLWTGWAAAHDNARTRRVELGHADIGVGVRHLADDVDHLGWHAHAEDDATHRAGHLDPGFRTEQPPFLFIAPVRCLGGQRTQGGVGPAGDIDGGQAVGVAHRIQGEMGRVQFELHGDTGKAPRVQRPHANVVAAAAQAADARGHLPIQLTGGTEITTYSAAPDHALELTLEGIVELLIMMAVEALVDDDIEQMGQLGQWLEFEQNHGVSGKHQRPMALGASPPRPRIWSHSTNRALLTAWRAPHLPHVNNVPPEIGSSPASARETWRQWLQRTVIVLTFLIRPCSSAV</sequence>
<dbReference type="PANTHER" id="PTHR48105">
    <property type="entry name" value="THIOREDOXIN REDUCTASE 1-RELATED-RELATED"/>
    <property type="match status" value="1"/>
</dbReference>
<dbReference type="InterPro" id="IPR023753">
    <property type="entry name" value="FAD/NAD-binding_dom"/>
</dbReference>